<protein>
    <submittedName>
        <fullName evidence="2">Uncharacterized protein</fullName>
    </submittedName>
</protein>
<dbReference type="AlphaFoldDB" id="A0A2T0TVA2"/>
<reference evidence="2 3" key="1">
    <citation type="submission" date="2018-03" db="EMBL/GenBank/DDBJ databases">
        <title>Genomic Encyclopedia of Archaeal and Bacterial Type Strains, Phase II (KMG-II): from individual species to whole genera.</title>
        <authorList>
            <person name="Goeker M."/>
        </authorList>
    </citation>
    <scope>NUCLEOTIDE SEQUENCE [LARGE SCALE GENOMIC DNA]</scope>
    <source>
        <strain evidence="2 3">DSM 45416</strain>
    </source>
</reference>
<gene>
    <name evidence="2" type="ORF">LY71_10529</name>
</gene>
<evidence type="ECO:0000313" key="3">
    <source>
        <dbReference type="Proteomes" id="UP000239210"/>
    </source>
</evidence>
<evidence type="ECO:0000313" key="2">
    <source>
        <dbReference type="EMBL" id="PRY49585.1"/>
    </source>
</evidence>
<dbReference type="Proteomes" id="UP000239210">
    <property type="component" value="Unassembled WGS sequence"/>
</dbReference>
<evidence type="ECO:0000256" key="1">
    <source>
        <dbReference type="SAM" id="MobiDB-lite"/>
    </source>
</evidence>
<sequence>MSERSRSTVGGASAAVHPGPETGWTLVVRPFAFFPVGLVRGTALARRRSSRREALQEIVG</sequence>
<dbReference type="EMBL" id="PVTG01000005">
    <property type="protein sequence ID" value="PRY49585.1"/>
    <property type="molecule type" value="Genomic_DNA"/>
</dbReference>
<dbReference type="RefSeq" id="WP_106276562.1">
    <property type="nucleotide sequence ID" value="NZ_PVTG01000005.1"/>
</dbReference>
<organism evidence="2 3">
    <name type="scientific">Geodermatophilus tzadiensis</name>
    <dbReference type="NCBI Taxonomy" id="1137988"/>
    <lineage>
        <taxon>Bacteria</taxon>
        <taxon>Bacillati</taxon>
        <taxon>Actinomycetota</taxon>
        <taxon>Actinomycetes</taxon>
        <taxon>Geodermatophilales</taxon>
        <taxon>Geodermatophilaceae</taxon>
        <taxon>Geodermatophilus</taxon>
    </lineage>
</organism>
<keyword evidence="3" id="KW-1185">Reference proteome</keyword>
<name>A0A2T0TVA2_9ACTN</name>
<comment type="caution">
    <text evidence="2">The sequence shown here is derived from an EMBL/GenBank/DDBJ whole genome shotgun (WGS) entry which is preliminary data.</text>
</comment>
<proteinExistence type="predicted"/>
<accession>A0A2T0TVA2</accession>
<feature type="region of interest" description="Disordered" evidence="1">
    <location>
        <begin position="1"/>
        <end position="22"/>
    </location>
</feature>